<name>A0A5C3PPY6_9APHY</name>
<feature type="domain" description="USP" evidence="7">
    <location>
        <begin position="1"/>
        <end position="136"/>
    </location>
</feature>
<evidence type="ECO:0000256" key="5">
    <source>
        <dbReference type="ARBA" id="ARBA00022801"/>
    </source>
</evidence>
<keyword evidence="9" id="KW-1185">Reference proteome</keyword>
<dbReference type="Gene3D" id="3.90.70.10">
    <property type="entry name" value="Cysteine proteinases"/>
    <property type="match status" value="1"/>
</dbReference>
<evidence type="ECO:0000313" key="8">
    <source>
        <dbReference type="EMBL" id="TFK91775.1"/>
    </source>
</evidence>
<evidence type="ECO:0000259" key="7">
    <source>
        <dbReference type="PROSITE" id="PS50235"/>
    </source>
</evidence>
<dbReference type="PROSITE" id="PS50235">
    <property type="entry name" value="USP_3"/>
    <property type="match status" value="1"/>
</dbReference>
<keyword evidence="3" id="KW-0645">Protease</keyword>
<dbReference type="GO" id="GO:0016579">
    <property type="term" value="P:protein deubiquitination"/>
    <property type="evidence" value="ECO:0007669"/>
    <property type="project" value="InterPro"/>
</dbReference>
<dbReference type="CDD" id="cd02257">
    <property type="entry name" value="Peptidase_C19"/>
    <property type="match status" value="1"/>
</dbReference>
<dbReference type="InterPro" id="IPR050164">
    <property type="entry name" value="Peptidase_C19"/>
</dbReference>
<dbReference type="EMBL" id="ML211012">
    <property type="protein sequence ID" value="TFK91775.1"/>
    <property type="molecule type" value="Genomic_DNA"/>
</dbReference>
<keyword evidence="5" id="KW-0378">Hydrolase</keyword>
<evidence type="ECO:0000256" key="2">
    <source>
        <dbReference type="ARBA" id="ARBA00012759"/>
    </source>
</evidence>
<dbReference type="Proteomes" id="UP000308197">
    <property type="component" value="Unassembled WGS sequence"/>
</dbReference>
<dbReference type="GO" id="GO:0006508">
    <property type="term" value="P:proteolysis"/>
    <property type="evidence" value="ECO:0007669"/>
    <property type="project" value="UniProtKB-KW"/>
</dbReference>
<dbReference type="InParanoid" id="A0A5C3PPY6"/>
<evidence type="ECO:0000313" key="9">
    <source>
        <dbReference type="Proteomes" id="UP000308197"/>
    </source>
</evidence>
<dbReference type="InterPro" id="IPR038765">
    <property type="entry name" value="Papain-like_cys_pep_sf"/>
</dbReference>
<dbReference type="GO" id="GO:0005829">
    <property type="term" value="C:cytosol"/>
    <property type="evidence" value="ECO:0007669"/>
    <property type="project" value="TreeGrafter"/>
</dbReference>
<evidence type="ECO:0000256" key="1">
    <source>
        <dbReference type="ARBA" id="ARBA00000707"/>
    </source>
</evidence>
<dbReference type="InterPro" id="IPR028889">
    <property type="entry name" value="USP"/>
</dbReference>
<sequence>MKRFLYDIKVGDVVKVGKQVSFSSELDIPPEIISPAKRTAQPVKYQLFGGTLSSLVYCSLPYLTRASAVLYHHGMSASGGHYTLDVLHPNRELTERPRAAWIRIDDELVSDVRPEDVFGGQDREDRQPYLLFYKRVTAWGPARTN</sequence>
<dbReference type="Pfam" id="PF00443">
    <property type="entry name" value="UCH"/>
    <property type="match status" value="1"/>
</dbReference>
<evidence type="ECO:0000256" key="3">
    <source>
        <dbReference type="ARBA" id="ARBA00022670"/>
    </source>
</evidence>
<organism evidence="8 9">
    <name type="scientific">Polyporus arcularius HHB13444</name>
    <dbReference type="NCBI Taxonomy" id="1314778"/>
    <lineage>
        <taxon>Eukaryota</taxon>
        <taxon>Fungi</taxon>
        <taxon>Dikarya</taxon>
        <taxon>Basidiomycota</taxon>
        <taxon>Agaricomycotina</taxon>
        <taxon>Agaricomycetes</taxon>
        <taxon>Polyporales</taxon>
        <taxon>Polyporaceae</taxon>
        <taxon>Polyporus</taxon>
    </lineage>
</organism>
<protein>
    <recommendedName>
        <fullName evidence="2">ubiquitinyl hydrolase 1</fullName>
        <ecNumber evidence="2">3.4.19.12</ecNumber>
    </recommendedName>
</protein>
<gene>
    <name evidence="8" type="ORF">K466DRAFT_293899</name>
</gene>
<dbReference type="SUPFAM" id="SSF54001">
    <property type="entry name" value="Cysteine proteinases"/>
    <property type="match status" value="1"/>
</dbReference>
<dbReference type="PANTHER" id="PTHR24006">
    <property type="entry name" value="UBIQUITIN CARBOXYL-TERMINAL HYDROLASE"/>
    <property type="match status" value="1"/>
</dbReference>
<evidence type="ECO:0000256" key="6">
    <source>
        <dbReference type="ARBA" id="ARBA00022807"/>
    </source>
</evidence>
<dbReference type="AlphaFoldDB" id="A0A5C3PPY6"/>
<dbReference type="EC" id="3.4.19.12" evidence="2"/>
<dbReference type="GO" id="GO:0004843">
    <property type="term" value="F:cysteine-type deubiquitinase activity"/>
    <property type="evidence" value="ECO:0007669"/>
    <property type="project" value="UniProtKB-EC"/>
</dbReference>
<dbReference type="PANTHER" id="PTHR24006:SF687">
    <property type="entry name" value="UBIQUITIN CARBOXYL-TERMINAL HYDROLASE 10"/>
    <property type="match status" value="1"/>
</dbReference>
<comment type="catalytic activity">
    <reaction evidence="1">
        <text>Thiol-dependent hydrolysis of ester, thioester, amide, peptide and isopeptide bonds formed by the C-terminal Gly of ubiquitin (a 76-residue protein attached to proteins as an intracellular targeting signal).</text>
        <dbReference type="EC" id="3.4.19.12"/>
    </reaction>
</comment>
<keyword evidence="6" id="KW-0788">Thiol protease</keyword>
<dbReference type="InterPro" id="IPR001394">
    <property type="entry name" value="Peptidase_C19_UCH"/>
</dbReference>
<reference evidence="8 9" key="1">
    <citation type="journal article" date="2019" name="Nat. Ecol. Evol.">
        <title>Megaphylogeny resolves global patterns of mushroom evolution.</title>
        <authorList>
            <person name="Varga T."/>
            <person name="Krizsan K."/>
            <person name="Foldi C."/>
            <person name="Dima B."/>
            <person name="Sanchez-Garcia M."/>
            <person name="Sanchez-Ramirez S."/>
            <person name="Szollosi G.J."/>
            <person name="Szarkandi J.G."/>
            <person name="Papp V."/>
            <person name="Albert L."/>
            <person name="Andreopoulos W."/>
            <person name="Angelini C."/>
            <person name="Antonin V."/>
            <person name="Barry K.W."/>
            <person name="Bougher N.L."/>
            <person name="Buchanan P."/>
            <person name="Buyck B."/>
            <person name="Bense V."/>
            <person name="Catcheside P."/>
            <person name="Chovatia M."/>
            <person name="Cooper J."/>
            <person name="Damon W."/>
            <person name="Desjardin D."/>
            <person name="Finy P."/>
            <person name="Geml J."/>
            <person name="Haridas S."/>
            <person name="Hughes K."/>
            <person name="Justo A."/>
            <person name="Karasinski D."/>
            <person name="Kautmanova I."/>
            <person name="Kiss B."/>
            <person name="Kocsube S."/>
            <person name="Kotiranta H."/>
            <person name="LaButti K.M."/>
            <person name="Lechner B.E."/>
            <person name="Liimatainen K."/>
            <person name="Lipzen A."/>
            <person name="Lukacs Z."/>
            <person name="Mihaltcheva S."/>
            <person name="Morgado L.N."/>
            <person name="Niskanen T."/>
            <person name="Noordeloos M.E."/>
            <person name="Ohm R.A."/>
            <person name="Ortiz-Santana B."/>
            <person name="Ovrebo C."/>
            <person name="Racz N."/>
            <person name="Riley R."/>
            <person name="Savchenko A."/>
            <person name="Shiryaev A."/>
            <person name="Soop K."/>
            <person name="Spirin V."/>
            <person name="Szebenyi C."/>
            <person name="Tomsovsky M."/>
            <person name="Tulloss R.E."/>
            <person name="Uehling J."/>
            <person name="Grigoriev I.V."/>
            <person name="Vagvolgyi C."/>
            <person name="Papp T."/>
            <person name="Martin F.M."/>
            <person name="Miettinen O."/>
            <person name="Hibbett D.S."/>
            <person name="Nagy L.G."/>
        </authorList>
    </citation>
    <scope>NUCLEOTIDE SEQUENCE [LARGE SCALE GENOMIC DNA]</scope>
    <source>
        <strain evidence="8 9">HHB13444</strain>
    </source>
</reference>
<proteinExistence type="predicted"/>
<accession>A0A5C3PPY6</accession>
<dbReference type="GO" id="GO:0005634">
    <property type="term" value="C:nucleus"/>
    <property type="evidence" value="ECO:0007669"/>
    <property type="project" value="TreeGrafter"/>
</dbReference>
<keyword evidence="4" id="KW-0833">Ubl conjugation pathway</keyword>
<dbReference type="STRING" id="1314778.A0A5C3PPY6"/>
<evidence type="ECO:0000256" key="4">
    <source>
        <dbReference type="ARBA" id="ARBA00022786"/>
    </source>
</evidence>